<comment type="cofactor">
    <cofactor evidence="4 5">
        <name>pyridoxal 5'-phosphate</name>
        <dbReference type="ChEBI" id="CHEBI:597326"/>
    </cofactor>
</comment>
<comment type="catalytic activity">
    <reaction evidence="5">
        <text>3-hydroxy-L-kynurenine + H2O = 3-hydroxyanthranilate + L-alanine + H(+)</text>
        <dbReference type="Rhea" id="RHEA:25143"/>
        <dbReference type="ChEBI" id="CHEBI:15377"/>
        <dbReference type="ChEBI" id="CHEBI:15378"/>
        <dbReference type="ChEBI" id="CHEBI:36559"/>
        <dbReference type="ChEBI" id="CHEBI:57972"/>
        <dbReference type="ChEBI" id="CHEBI:58125"/>
        <dbReference type="EC" id="3.7.1.3"/>
    </reaction>
</comment>
<dbReference type="PIRSF" id="PIRSF038800">
    <property type="entry name" value="KYNU"/>
    <property type="match status" value="1"/>
</dbReference>
<organism evidence="7 8">
    <name type="scientific">Haemonchus contortus</name>
    <name type="common">Barber pole worm</name>
    <dbReference type="NCBI Taxonomy" id="6289"/>
    <lineage>
        <taxon>Eukaryota</taxon>
        <taxon>Metazoa</taxon>
        <taxon>Ecdysozoa</taxon>
        <taxon>Nematoda</taxon>
        <taxon>Chromadorea</taxon>
        <taxon>Rhabditida</taxon>
        <taxon>Rhabditina</taxon>
        <taxon>Rhabditomorpha</taxon>
        <taxon>Strongyloidea</taxon>
        <taxon>Trichostrongylidae</taxon>
        <taxon>Haemonchus</taxon>
    </lineage>
</organism>
<feature type="binding site" evidence="4">
    <location>
        <position position="312"/>
    </location>
    <ligand>
        <name>pyridoxal 5'-phosphate</name>
        <dbReference type="ChEBI" id="CHEBI:597326"/>
    </ligand>
</feature>
<feature type="domain" description="Aminotransferase class V" evidence="6">
    <location>
        <begin position="122"/>
        <end position="294"/>
    </location>
</feature>
<proteinExistence type="inferred from homology"/>
<dbReference type="WBParaSite" id="HCON_00188540-00001">
    <property type="protein sequence ID" value="HCON_00188540-00001"/>
    <property type="gene ID" value="HCON_00188540"/>
</dbReference>
<feature type="binding site" evidence="4">
    <location>
        <position position="144"/>
    </location>
    <ligand>
        <name>pyridoxal 5'-phosphate</name>
        <dbReference type="ChEBI" id="CHEBI:597326"/>
    </ligand>
</feature>
<comment type="pathway">
    <text evidence="4 5">Amino-acid degradation; L-kynurenine degradation; L-alanine and anthranilate from L-kynurenine: step 1/1.</text>
</comment>
<comment type="function">
    <text evidence="4 5">Catalyzes the cleavage of L-kynurenine (L-Kyn) and L-3-hydroxykynurenine (L-3OHKyn) into anthranilic acid (AA) and 3-hydroxyanthranilic acid (3-OHAA), respectively.</text>
</comment>
<dbReference type="GO" id="GO:0019441">
    <property type="term" value="P:L-tryptophan catabolic process to kynurenine"/>
    <property type="evidence" value="ECO:0007669"/>
    <property type="project" value="TreeGrafter"/>
</dbReference>
<sequence length="473" mass="53715">MTADVHECTCTAEKVLQFLQEMAEKCGVTDLTDPALAKFLTENDALNRVRDEFHYPKCGTLPEADPSLCDPESDSIYLCGNSLGLMPKATERIMMEQLDKWAKMGVFGHRSGELPWAFCDEHAIEGVGHLVGAKPEEIALCNGLTVNIHVLLTAFYKPTDTRHKILLESKAFPSDHYAVESQIRLHGRTVEESMMFLEPREGEYVLRTEDILSYIEEHGEEIAVIFLPGVQYYTGQLLDIHRITRAGKEKGCYVGWDLAHAFANVPLQLHYWDVDFACWCSYKYGCTGAGGLAGLFVHERFKTDKRERMLGWWSHRIESRFNMDNVLDLDDGAAGYRISNPPIHLVVPVMGILEVFKNVSLEDLRSRSCYLTGYLEFLIKYFFAEDSEHRASKISCAIITPEEFHERGCQLSLRFSVSIDVIYPELVKRGVAVDKRYPDVIRVTPVHLYNNYVDCNRFVMALIEACKVAEASL</sequence>
<dbReference type="FunFam" id="3.40.640.10:FF:000031">
    <property type="entry name" value="Kynureninase"/>
    <property type="match status" value="1"/>
</dbReference>
<dbReference type="HAMAP" id="MF_01970">
    <property type="entry name" value="Kynureninase"/>
    <property type="match status" value="1"/>
</dbReference>
<comment type="subcellular location">
    <subcellularLocation>
        <location evidence="4 5">Cytoplasm</location>
    </subcellularLocation>
</comment>
<evidence type="ECO:0000256" key="5">
    <source>
        <dbReference type="PIRNR" id="PIRNR038800"/>
    </source>
</evidence>
<keyword evidence="7" id="KW-1185">Reference proteome</keyword>
<dbReference type="InterPro" id="IPR000192">
    <property type="entry name" value="Aminotrans_V_dom"/>
</dbReference>
<dbReference type="GO" id="GO:0030429">
    <property type="term" value="F:kynureninase activity"/>
    <property type="evidence" value="ECO:0007669"/>
    <property type="project" value="UniProtKB-UniRule"/>
</dbReference>
<name>A0A7I5EEX4_HAECO</name>
<protein>
    <recommendedName>
        <fullName evidence="4 5">Kynureninase</fullName>
        <ecNumber evidence="4 5">3.7.1.3</ecNumber>
    </recommendedName>
    <alternativeName>
        <fullName evidence="4">L-kynurenine hydrolase</fullName>
    </alternativeName>
</protein>
<dbReference type="GO" id="GO:0097053">
    <property type="term" value="P:L-kynurenine catabolic process"/>
    <property type="evidence" value="ECO:0007669"/>
    <property type="project" value="UniProtKB-UniRule"/>
</dbReference>
<evidence type="ECO:0000313" key="7">
    <source>
        <dbReference type="Proteomes" id="UP000025227"/>
    </source>
</evidence>
<dbReference type="GO" id="GO:0019805">
    <property type="term" value="P:quinolinate biosynthetic process"/>
    <property type="evidence" value="ECO:0007669"/>
    <property type="project" value="UniProtKB-UniRule"/>
</dbReference>
<feature type="binding site" evidence="4">
    <location>
        <position position="145"/>
    </location>
    <ligand>
        <name>pyridoxal 5'-phosphate</name>
        <dbReference type="ChEBI" id="CHEBI:597326"/>
    </ligand>
</feature>
<keyword evidence="2 4" id="KW-0378">Hydrolase</keyword>
<dbReference type="GO" id="GO:0030170">
    <property type="term" value="F:pyridoxal phosphate binding"/>
    <property type="evidence" value="ECO:0007669"/>
    <property type="project" value="UniProtKB-UniRule"/>
</dbReference>
<evidence type="ECO:0000256" key="4">
    <source>
        <dbReference type="HAMAP-Rule" id="MF_03017"/>
    </source>
</evidence>
<dbReference type="Gene3D" id="3.40.640.10">
    <property type="entry name" value="Type I PLP-dependent aspartate aminotransferase-like (Major domain)"/>
    <property type="match status" value="1"/>
</dbReference>
<dbReference type="EC" id="3.7.1.3" evidence="4 5"/>
<dbReference type="InterPro" id="IPR010111">
    <property type="entry name" value="Kynureninase"/>
</dbReference>
<keyword evidence="4 5" id="KW-0963">Cytoplasm</keyword>
<dbReference type="OMA" id="LPGWNSH"/>
<evidence type="ECO:0000259" key="6">
    <source>
        <dbReference type="Pfam" id="PF00266"/>
    </source>
</evidence>
<feature type="binding site" evidence="4">
    <location>
        <position position="257"/>
    </location>
    <ligand>
        <name>pyridoxal 5'-phosphate</name>
        <dbReference type="ChEBI" id="CHEBI:597326"/>
    </ligand>
</feature>
<accession>A0A7I5EEX4</accession>
<feature type="binding site" evidence="4">
    <location>
        <position position="282"/>
    </location>
    <ligand>
        <name>pyridoxal 5'-phosphate</name>
        <dbReference type="ChEBI" id="CHEBI:597326"/>
    </ligand>
</feature>
<dbReference type="PANTHER" id="PTHR14084">
    <property type="entry name" value="KYNURENINASE"/>
    <property type="match status" value="1"/>
</dbReference>
<feature type="binding site" evidence="4">
    <location>
        <position position="260"/>
    </location>
    <ligand>
        <name>pyridoxal 5'-phosphate</name>
        <dbReference type="ChEBI" id="CHEBI:597326"/>
    </ligand>
</feature>
<evidence type="ECO:0000256" key="3">
    <source>
        <dbReference type="ARBA" id="ARBA00022898"/>
    </source>
</evidence>
<dbReference type="AlphaFoldDB" id="A0A7I5EEX4"/>
<keyword evidence="3 4" id="KW-0663">Pyridoxal phosphate</keyword>
<dbReference type="Pfam" id="PF22580">
    <property type="entry name" value="KYNU_C"/>
    <property type="match status" value="1"/>
</dbReference>
<comment type="caution">
    <text evidence="4">Lacks conserved residue(s) required for the propagation of feature annotation.</text>
</comment>
<dbReference type="InterPro" id="IPR015424">
    <property type="entry name" value="PyrdxlP-dep_Trfase"/>
</dbReference>
<dbReference type="SUPFAM" id="SSF53383">
    <property type="entry name" value="PLP-dependent transferases"/>
    <property type="match status" value="1"/>
</dbReference>
<comment type="catalytic activity">
    <reaction evidence="4 5">
        <text>L-kynurenine + H2O = anthranilate + L-alanine + H(+)</text>
        <dbReference type="Rhea" id="RHEA:16813"/>
        <dbReference type="ChEBI" id="CHEBI:15377"/>
        <dbReference type="ChEBI" id="CHEBI:15378"/>
        <dbReference type="ChEBI" id="CHEBI:16567"/>
        <dbReference type="ChEBI" id="CHEBI:57959"/>
        <dbReference type="ChEBI" id="CHEBI:57972"/>
        <dbReference type="EC" id="3.7.1.3"/>
    </reaction>
</comment>
<dbReference type="GO" id="GO:0043420">
    <property type="term" value="P:anthranilate metabolic process"/>
    <property type="evidence" value="ECO:0007669"/>
    <property type="project" value="UniProtKB-UniRule"/>
</dbReference>
<dbReference type="Gene3D" id="3.90.1150.10">
    <property type="entry name" value="Aspartate Aminotransferase, domain 1"/>
    <property type="match status" value="1"/>
</dbReference>
<feature type="binding site" evidence="4">
    <location>
        <begin position="172"/>
        <end position="175"/>
    </location>
    <ligand>
        <name>pyridoxal 5'-phosphate</name>
        <dbReference type="ChEBI" id="CHEBI:597326"/>
    </ligand>
</feature>
<dbReference type="Pfam" id="PF00266">
    <property type="entry name" value="Aminotran_5"/>
    <property type="match status" value="1"/>
</dbReference>
<comment type="subunit">
    <text evidence="4 5">Homodimer.</text>
</comment>
<dbReference type="NCBIfam" id="TIGR01814">
    <property type="entry name" value="kynureninase"/>
    <property type="match status" value="1"/>
</dbReference>
<dbReference type="OrthoDB" id="5978656at2759"/>
<dbReference type="PANTHER" id="PTHR14084:SF0">
    <property type="entry name" value="KYNURENINASE"/>
    <property type="match status" value="1"/>
</dbReference>
<evidence type="ECO:0000256" key="1">
    <source>
        <dbReference type="ARBA" id="ARBA00022642"/>
    </source>
</evidence>
<comment type="similarity">
    <text evidence="4 5">Belongs to the kynureninase family.</text>
</comment>
<dbReference type="Proteomes" id="UP000025227">
    <property type="component" value="Unplaced"/>
</dbReference>
<dbReference type="UniPathway" id="UPA00334">
    <property type="reaction ID" value="UER00455"/>
</dbReference>
<keyword evidence="1 4" id="KW-0662">Pyridine nucleotide biosynthesis</keyword>
<evidence type="ECO:0000313" key="8">
    <source>
        <dbReference type="WBParaSite" id="HCON_00188540-00001"/>
    </source>
</evidence>
<feature type="binding site" evidence="4">
    <location>
        <position position="340"/>
    </location>
    <ligand>
        <name>pyridoxal 5'-phosphate</name>
        <dbReference type="ChEBI" id="CHEBI:597326"/>
    </ligand>
</feature>
<dbReference type="InterPro" id="IPR015422">
    <property type="entry name" value="PyrdxlP-dep_Trfase_small"/>
</dbReference>
<dbReference type="UniPathway" id="UPA00253">
    <property type="reaction ID" value="UER00329"/>
</dbReference>
<feature type="modified residue" description="N6-(pyridoxal phosphate)lysine" evidence="4">
    <location>
        <position position="283"/>
    </location>
</feature>
<reference evidence="8" key="1">
    <citation type="submission" date="2020-12" db="UniProtKB">
        <authorList>
            <consortium name="WormBaseParasite"/>
        </authorList>
    </citation>
    <scope>IDENTIFICATION</scope>
    <source>
        <strain evidence="8">MHco3</strain>
    </source>
</reference>
<dbReference type="GO" id="GO:0034354">
    <property type="term" value="P:'de novo' NAD+ biosynthetic process from L-tryptophan"/>
    <property type="evidence" value="ECO:0007669"/>
    <property type="project" value="UniProtKB-UniRule"/>
</dbReference>
<evidence type="ECO:0000256" key="2">
    <source>
        <dbReference type="ARBA" id="ARBA00022801"/>
    </source>
</evidence>
<dbReference type="GO" id="GO:0005737">
    <property type="term" value="C:cytoplasm"/>
    <property type="evidence" value="ECO:0007669"/>
    <property type="project" value="UniProtKB-SubCell"/>
</dbReference>
<comment type="pathway">
    <text evidence="4 5">Cofactor biosynthesis; NAD(+) biosynthesis; quinolinate from L-kynurenine: step 2/3.</text>
</comment>
<dbReference type="InterPro" id="IPR015421">
    <property type="entry name" value="PyrdxlP-dep_Trfase_major"/>
</dbReference>